<dbReference type="GO" id="GO:0005576">
    <property type="term" value="C:extracellular region"/>
    <property type="evidence" value="ECO:0007669"/>
    <property type="project" value="UniProtKB-SubCell"/>
</dbReference>
<keyword evidence="13" id="KW-1015">Disulfide bond</keyword>
<dbReference type="GO" id="GO:0005524">
    <property type="term" value="F:ATP binding"/>
    <property type="evidence" value="ECO:0007669"/>
    <property type="project" value="UniProtKB-KW"/>
</dbReference>
<dbReference type="InterPro" id="IPR050542">
    <property type="entry name" value="Glycosyl_Hydrlase18_Chitinase"/>
</dbReference>
<name>A0A6N2LR29_SALVM</name>
<feature type="domain" description="GH18" evidence="20">
    <location>
        <begin position="38"/>
        <end position="307"/>
    </location>
</feature>
<evidence type="ECO:0000256" key="9">
    <source>
        <dbReference type="ARBA" id="ARBA00022777"/>
    </source>
</evidence>
<reference evidence="21" key="1">
    <citation type="submission" date="2019-03" db="EMBL/GenBank/DDBJ databases">
        <authorList>
            <person name="Mank J."/>
            <person name="Almeida P."/>
        </authorList>
    </citation>
    <scope>NUCLEOTIDE SEQUENCE</scope>
    <source>
        <strain evidence="21">78183</strain>
    </source>
</reference>
<dbReference type="EMBL" id="CAADRP010001592">
    <property type="protein sequence ID" value="VFU42891.1"/>
    <property type="molecule type" value="Genomic_DNA"/>
</dbReference>
<evidence type="ECO:0000256" key="10">
    <source>
        <dbReference type="ARBA" id="ARBA00022801"/>
    </source>
</evidence>
<keyword evidence="14" id="KW-0119">Carbohydrate metabolism</keyword>
<evidence type="ECO:0000256" key="13">
    <source>
        <dbReference type="ARBA" id="ARBA00023157"/>
    </source>
</evidence>
<feature type="domain" description="GH18" evidence="20">
    <location>
        <begin position="320"/>
        <end position="591"/>
    </location>
</feature>
<dbReference type="InterPro" id="IPR000719">
    <property type="entry name" value="Prot_kinase_dom"/>
</dbReference>
<keyword evidence="16" id="KW-0624">Polysaccharide degradation</keyword>
<evidence type="ECO:0000256" key="4">
    <source>
        <dbReference type="ARBA" id="ARBA00022525"/>
    </source>
</evidence>
<evidence type="ECO:0000256" key="12">
    <source>
        <dbReference type="ARBA" id="ARBA00023024"/>
    </source>
</evidence>
<dbReference type="Gene3D" id="3.20.20.80">
    <property type="entry name" value="Glycosidases"/>
    <property type="match status" value="2"/>
</dbReference>
<evidence type="ECO:0000256" key="5">
    <source>
        <dbReference type="ARBA" id="ARBA00022527"/>
    </source>
</evidence>
<protein>
    <submittedName>
        <fullName evidence="21">Uncharacterized protein</fullName>
    </submittedName>
</protein>
<feature type="domain" description="Protein kinase" evidence="19">
    <location>
        <begin position="681"/>
        <end position="937"/>
    </location>
</feature>
<dbReference type="Gene3D" id="1.10.510.10">
    <property type="entry name" value="Transferase(Phosphotransferase) domain 1"/>
    <property type="match status" value="1"/>
</dbReference>
<dbReference type="InterPro" id="IPR001245">
    <property type="entry name" value="Ser-Thr/Tyr_kinase_cat_dom"/>
</dbReference>
<evidence type="ECO:0000256" key="14">
    <source>
        <dbReference type="ARBA" id="ARBA00023277"/>
    </source>
</evidence>
<evidence type="ECO:0000256" key="16">
    <source>
        <dbReference type="ARBA" id="ARBA00023326"/>
    </source>
</evidence>
<organism evidence="21">
    <name type="scientific">Salix viminalis</name>
    <name type="common">Common osier</name>
    <name type="synonym">Basket willow</name>
    <dbReference type="NCBI Taxonomy" id="40686"/>
    <lineage>
        <taxon>Eukaryota</taxon>
        <taxon>Viridiplantae</taxon>
        <taxon>Streptophyta</taxon>
        <taxon>Embryophyta</taxon>
        <taxon>Tracheophyta</taxon>
        <taxon>Spermatophyta</taxon>
        <taxon>Magnoliopsida</taxon>
        <taxon>eudicotyledons</taxon>
        <taxon>Gunneridae</taxon>
        <taxon>Pentapetalae</taxon>
        <taxon>rosids</taxon>
        <taxon>fabids</taxon>
        <taxon>Malpighiales</taxon>
        <taxon>Salicaceae</taxon>
        <taxon>Saliceae</taxon>
        <taxon>Salix</taxon>
    </lineage>
</organism>
<evidence type="ECO:0000256" key="11">
    <source>
        <dbReference type="ARBA" id="ARBA00022840"/>
    </source>
</evidence>
<dbReference type="InterPro" id="IPR011009">
    <property type="entry name" value="Kinase-like_dom_sf"/>
</dbReference>
<proteinExistence type="inferred from homology"/>
<keyword evidence="9" id="KW-0418">Kinase</keyword>
<dbReference type="GO" id="GO:0008843">
    <property type="term" value="F:endochitinase activity"/>
    <property type="evidence" value="ECO:0007669"/>
    <property type="project" value="UniProtKB-EC"/>
</dbReference>
<dbReference type="CDD" id="cd02877">
    <property type="entry name" value="GH18_hevamine_XipI_class_III"/>
    <property type="match status" value="2"/>
</dbReference>
<evidence type="ECO:0000256" key="3">
    <source>
        <dbReference type="ARBA" id="ARBA00009121"/>
    </source>
</evidence>
<comment type="similarity">
    <text evidence="3">Belongs to the glycosyl hydrolase 18 family. Chitinase class II subfamily.</text>
</comment>
<dbReference type="SUPFAM" id="SSF51445">
    <property type="entry name" value="(Trans)glycosidases"/>
    <property type="match status" value="2"/>
</dbReference>
<evidence type="ECO:0000256" key="17">
    <source>
        <dbReference type="ARBA" id="ARBA00047899"/>
    </source>
</evidence>
<keyword evidence="10" id="KW-0378">Hydrolase</keyword>
<comment type="subcellular location">
    <subcellularLocation>
        <location evidence="2">Secreted</location>
    </subcellularLocation>
</comment>
<gene>
    <name evidence="21" type="ORF">SVIM_LOCUS260916</name>
</gene>
<dbReference type="InterPro" id="IPR001223">
    <property type="entry name" value="Glyco_hydro18_cat"/>
</dbReference>
<keyword evidence="11" id="KW-0067">ATP-binding</keyword>
<dbReference type="PANTHER" id="PTHR45708">
    <property type="entry name" value="ENDOCHITINASE"/>
    <property type="match status" value="1"/>
</dbReference>
<keyword evidence="6" id="KW-0808">Transferase</keyword>
<comment type="catalytic activity">
    <reaction evidence="18">
        <text>L-seryl-[protein] + ATP = O-phospho-L-seryl-[protein] + ADP + H(+)</text>
        <dbReference type="Rhea" id="RHEA:17989"/>
        <dbReference type="Rhea" id="RHEA-COMP:9863"/>
        <dbReference type="Rhea" id="RHEA-COMP:11604"/>
        <dbReference type="ChEBI" id="CHEBI:15378"/>
        <dbReference type="ChEBI" id="CHEBI:29999"/>
        <dbReference type="ChEBI" id="CHEBI:30616"/>
        <dbReference type="ChEBI" id="CHEBI:83421"/>
        <dbReference type="ChEBI" id="CHEBI:456216"/>
        <dbReference type="EC" id="2.7.11.1"/>
    </reaction>
</comment>
<dbReference type="FunFam" id="1.10.510.10:FF:001023">
    <property type="entry name" value="Os07g0541700 protein"/>
    <property type="match status" value="1"/>
</dbReference>
<evidence type="ECO:0000256" key="1">
    <source>
        <dbReference type="ARBA" id="ARBA00000822"/>
    </source>
</evidence>
<evidence type="ECO:0000259" key="19">
    <source>
        <dbReference type="PROSITE" id="PS50011"/>
    </source>
</evidence>
<dbReference type="SUPFAM" id="SSF56112">
    <property type="entry name" value="Protein kinase-like (PK-like)"/>
    <property type="match status" value="1"/>
</dbReference>
<comment type="catalytic activity">
    <reaction evidence="1">
        <text>Random endo-hydrolysis of N-acetyl-beta-D-glucosaminide (1-&gt;4)-beta-linkages in chitin and chitodextrins.</text>
        <dbReference type="EC" id="3.2.1.14"/>
    </reaction>
</comment>
<keyword evidence="5" id="KW-0723">Serine/threonine-protein kinase</keyword>
<dbReference type="InterPro" id="IPR045321">
    <property type="entry name" value="Cts1-like"/>
</dbReference>
<dbReference type="Pfam" id="PF07714">
    <property type="entry name" value="PK_Tyr_Ser-Thr"/>
    <property type="match status" value="1"/>
</dbReference>
<dbReference type="Pfam" id="PF00704">
    <property type="entry name" value="Glyco_hydro_18"/>
    <property type="match status" value="2"/>
</dbReference>
<keyword evidence="7" id="KW-0732">Signal</keyword>
<keyword evidence="15" id="KW-0326">Glycosidase</keyword>
<keyword evidence="8" id="KW-0547">Nucleotide-binding</keyword>
<evidence type="ECO:0000259" key="20">
    <source>
        <dbReference type="PROSITE" id="PS51910"/>
    </source>
</evidence>
<dbReference type="PANTHER" id="PTHR45708:SF22">
    <property type="entry name" value="ACIDIC ENDOCHITINASE"/>
    <property type="match status" value="1"/>
</dbReference>
<dbReference type="PROSITE" id="PS51910">
    <property type="entry name" value="GH18_2"/>
    <property type="match status" value="2"/>
</dbReference>
<dbReference type="Gene3D" id="3.30.200.20">
    <property type="entry name" value="Phosphorylase Kinase, domain 1"/>
    <property type="match status" value="1"/>
</dbReference>
<dbReference type="PROSITE" id="PS00108">
    <property type="entry name" value="PROTEIN_KINASE_ST"/>
    <property type="match status" value="1"/>
</dbReference>
<keyword evidence="4" id="KW-0964">Secreted</keyword>
<accession>A0A6N2LR29</accession>
<evidence type="ECO:0000256" key="6">
    <source>
        <dbReference type="ARBA" id="ARBA00022679"/>
    </source>
</evidence>
<evidence type="ECO:0000256" key="2">
    <source>
        <dbReference type="ARBA" id="ARBA00004613"/>
    </source>
</evidence>
<dbReference type="InterPro" id="IPR017853">
    <property type="entry name" value="GH"/>
</dbReference>
<dbReference type="SMART" id="SM00220">
    <property type="entry name" value="S_TKc"/>
    <property type="match status" value="1"/>
</dbReference>
<evidence type="ECO:0000313" key="21">
    <source>
        <dbReference type="EMBL" id="VFU42891.1"/>
    </source>
</evidence>
<evidence type="ECO:0000256" key="18">
    <source>
        <dbReference type="ARBA" id="ARBA00048679"/>
    </source>
</evidence>
<dbReference type="InterPro" id="IPR008271">
    <property type="entry name" value="Ser/Thr_kinase_AS"/>
</dbReference>
<evidence type="ECO:0000256" key="15">
    <source>
        <dbReference type="ARBA" id="ARBA00023295"/>
    </source>
</evidence>
<comment type="catalytic activity">
    <reaction evidence="17">
        <text>L-threonyl-[protein] + ATP = O-phospho-L-threonyl-[protein] + ADP + H(+)</text>
        <dbReference type="Rhea" id="RHEA:46608"/>
        <dbReference type="Rhea" id="RHEA-COMP:11060"/>
        <dbReference type="Rhea" id="RHEA-COMP:11605"/>
        <dbReference type="ChEBI" id="CHEBI:15378"/>
        <dbReference type="ChEBI" id="CHEBI:30013"/>
        <dbReference type="ChEBI" id="CHEBI:30616"/>
        <dbReference type="ChEBI" id="CHEBI:61977"/>
        <dbReference type="ChEBI" id="CHEBI:456216"/>
        <dbReference type="EC" id="2.7.11.1"/>
    </reaction>
</comment>
<keyword evidence="12" id="KW-0146">Chitin degradation</keyword>
<dbReference type="GO" id="GO:0000272">
    <property type="term" value="P:polysaccharide catabolic process"/>
    <property type="evidence" value="ECO:0007669"/>
    <property type="project" value="UniProtKB-KW"/>
</dbReference>
<dbReference type="GO" id="GO:0006032">
    <property type="term" value="P:chitin catabolic process"/>
    <property type="evidence" value="ECO:0007669"/>
    <property type="project" value="UniProtKB-KW"/>
</dbReference>
<evidence type="ECO:0000256" key="8">
    <source>
        <dbReference type="ARBA" id="ARBA00022741"/>
    </source>
</evidence>
<sequence>MRLFANAGTSKETQIASWTSSSDPFTGIVSLCKPSNGEDIAIYWGQDGGEGSLADTCASGNYQFVNVAFLSTFGNGQTPDLNLAGHCDPSAGTCTVFSDEIKSCQSQGIKVLLSIGGGAGNYSLSSADDAGQVANYIWNNFLGGQSRKRPLGDAILDGVDFAIEAGSGQFWDDLARALNGFSQQLYLAAAPQCLFPDANLDTAIKTGLFDYVWVQFYNNPQCQYSGDAVNLLNAWNQWITVPNSQVFLGLPAAAEAAPSGGFIPANDLITKVLPSIKSSPKYGGVMLWSKRFDNGYSDAINGSFNSSLVDTEFGLPSNGTGIAIYWGQDGGEGSLEDTCNTGNYQFVNVAFLSTFGNGQTPVLNLAGHCDPSAGTCTVFSDQIKSCQSRGIKVLLSIGGAGSSYSLSSADDAGQVATYIWNNFLGGQSRKRPLGDAILDGVDFAIEAGSGQFWDDLARALNGFSKQRKVYLAAAPQCPFPDANLDTAIKTGLFDYVWVQLYNNPQCQYSGDAVNLLNAWNQWITVPNSQVFLGLPAAAEAAPSGGFIPANDLITKVLPSIKSSPKYGGVMLWSKRYDNGYSDAIKGSLDRSLANTEFVGDKKGNLKVIISMSVIGGAQLLSVVLFLKWTATHRERKLRSEETLSFKTRGAQETAFDGSTSNEVKLEPLFKLQALETATNNFHISNKLGRRLWCSIQGNSSRVKGTLQMKSCEDSLNIWSRLEELMNEVVVISKLQHRNLVRLLGCCVEGEEMMLVYEYMPNKSLDAFLFATTFPLTLFSHMFRDTICLDSLRKERLDWERRFNIINGICRGLLYLHRDSRLRIIHRDLKPGNILLDHELNPKISDFGLARIFGGNEVNTTRVVIVAVLFFCTPLTVSYLSSEAEMLESVNEGDITAFVDPNIRSCFVVKYSDAYKLSVVCAELANDRRRVYHHFHAK</sequence>
<dbReference type="AlphaFoldDB" id="A0A6N2LR29"/>
<dbReference type="FunFam" id="3.20.20.80:FF:000015">
    <property type="entry name" value="Acidic endochitinase SE2"/>
    <property type="match status" value="2"/>
</dbReference>
<dbReference type="PROSITE" id="PS50011">
    <property type="entry name" value="PROTEIN_KINASE_DOM"/>
    <property type="match status" value="1"/>
</dbReference>
<dbReference type="GO" id="GO:0004674">
    <property type="term" value="F:protein serine/threonine kinase activity"/>
    <property type="evidence" value="ECO:0007669"/>
    <property type="project" value="UniProtKB-KW"/>
</dbReference>
<evidence type="ECO:0000256" key="7">
    <source>
        <dbReference type="ARBA" id="ARBA00022729"/>
    </source>
</evidence>